<dbReference type="Pfam" id="PF00353">
    <property type="entry name" value="HemolysinCabind"/>
    <property type="match status" value="2"/>
</dbReference>
<protein>
    <recommendedName>
        <fullName evidence="5">Calcium-binding protein</fullName>
    </recommendedName>
</protein>
<keyword evidence="2" id="KW-0964">Secreted</keyword>
<comment type="subcellular location">
    <subcellularLocation>
        <location evidence="1">Secreted</location>
    </subcellularLocation>
</comment>
<dbReference type="SUPFAM" id="SSF51120">
    <property type="entry name" value="beta-Roll"/>
    <property type="match status" value="1"/>
</dbReference>
<accession>A0ABX2KFL4</accession>
<sequence>MRHNPSLRILIIRNISDLCMLTLFARYRNFTCQRQCAGQYILENDMAFQTQLTENNDSVQVPTSGAYVGDWRVFALGGNDTVIGYTGNDTFYGGYGNDRLNGLQGNDVLYGQEDNDWLWGDDGNDYLDGGPGTDQLFGGNGTDTLLGGGAAAGMFNADLLQGGAGNDVYYHDFATAGVTVIDDASGNEVNNGDVLWAVNLPSNLKISFGADHSTLYLYQDGQWNGSGIDNGIVIKNALRNDGTEYVGTIENAYFNGSQYSNWLPLVHSAWSAAV</sequence>
<dbReference type="InterPro" id="IPR050557">
    <property type="entry name" value="RTX_toxin/Mannuronan_C5-epim"/>
</dbReference>
<evidence type="ECO:0008006" key="5">
    <source>
        <dbReference type="Google" id="ProtNLM"/>
    </source>
</evidence>
<organism evidence="3 4">
    <name type="scientific">Azospirillum melinis</name>
    <dbReference type="NCBI Taxonomy" id="328839"/>
    <lineage>
        <taxon>Bacteria</taxon>
        <taxon>Pseudomonadati</taxon>
        <taxon>Pseudomonadota</taxon>
        <taxon>Alphaproteobacteria</taxon>
        <taxon>Rhodospirillales</taxon>
        <taxon>Azospirillaceae</taxon>
        <taxon>Azospirillum</taxon>
    </lineage>
</organism>
<keyword evidence="4" id="KW-1185">Reference proteome</keyword>
<dbReference type="Gene3D" id="2.150.10.10">
    <property type="entry name" value="Serralysin-like metalloprotease, C-terminal"/>
    <property type="match status" value="1"/>
</dbReference>
<dbReference type="PANTHER" id="PTHR38340:SF1">
    <property type="entry name" value="S-LAYER PROTEIN"/>
    <property type="match status" value="1"/>
</dbReference>
<dbReference type="Proteomes" id="UP000605086">
    <property type="component" value="Unassembled WGS sequence"/>
</dbReference>
<evidence type="ECO:0000313" key="4">
    <source>
        <dbReference type="Proteomes" id="UP000605086"/>
    </source>
</evidence>
<dbReference type="PANTHER" id="PTHR38340">
    <property type="entry name" value="S-LAYER PROTEIN"/>
    <property type="match status" value="1"/>
</dbReference>
<dbReference type="EMBL" id="WHOS01000039">
    <property type="protein sequence ID" value="NUB02390.1"/>
    <property type="molecule type" value="Genomic_DNA"/>
</dbReference>
<reference evidence="3 4" key="1">
    <citation type="submission" date="2019-10" db="EMBL/GenBank/DDBJ databases">
        <title>Genome sequence of Azospirillum melinis.</title>
        <authorList>
            <person name="Ambrosini A."/>
            <person name="Sant'Anna F.H."/>
            <person name="Cassan F.D."/>
            <person name="Souza E.M."/>
            <person name="Passaglia L.M.P."/>
        </authorList>
    </citation>
    <scope>NUCLEOTIDE SEQUENCE [LARGE SCALE GENOMIC DNA]</scope>
    <source>
        <strain evidence="3 4">TMCY0552</strain>
    </source>
</reference>
<dbReference type="InterPro" id="IPR001343">
    <property type="entry name" value="Hemolysn_Ca-bd"/>
</dbReference>
<gene>
    <name evidence="3" type="ORF">GBZ48_24400</name>
</gene>
<dbReference type="PRINTS" id="PR00313">
    <property type="entry name" value="CABNDNGRPT"/>
</dbReference>
<comment type="caution">
    <text evidence="3">The sequence shown here is derived from an EMBL/GenBank/DDBJ whole genome shotgun (WGS) entry which is preliminary data.</text>
</comment>
<dbReference type="InterPro" id="IPR011049">
    <property type="entry name" value="Serralysin-like_metalloprot_C"/>
</dbReference>
<evidence type="ECO:0000313" key="3">
    <source>
        <dbReference type="EMBL" id="NUB02390.1"/>
    </source>
</evidence>
<dbReference type="InterPro" id="IPR018511">
    <property type="entry name" value="Hemolysin-typ_Ca-bd_CS"/>
</dbReference>
<dbReference type="PROSITE" id="PS00330">
    <property type="entry name" value="HEMOLYSIN_CALCIUM"/>
    <property type="match status" value="2"/>
</dbReference>
<evidence type="ECO:0000256" key="1">
    <source>
        <dbReference type="ARBA" id="ARBA00004613"/>
    </source>
</evidence>
<proteinExistence type="predicted"/>
<name>A0ABX2KFL4_9PROT</name>
<evidence type="ECO:0000256" key="2">
    <source>
        <dbReference type="ARBA" id="ARBA00022525"/>
    </source>
</evidence>